<dbReference type="GO" id="GO:0008270">
    <property type="term" value="F:zinc ion binding"/>
    <property type="evidence" value="ECO:0007669"/>
    <property type="project" value="UniProtKB-KW"/>
</dbReference>
<dbReference type="GO" id="GO:0003676">
    <property type="term" value="F:nucleic acid binding"/>
    <property type="evidence" value="ECO:0007669"/>
    <property type="project" value="InterPro"/>
</dbReference>
<keyword evidence="5" id="KW-1185">Reference proteome</keyword>
<gene>
    <name evidence="4" type="ORF">Salat_0649400</name>
</gene>
<dbReference type="SUPFAM" id="SSF57756">
    <property type="entry name" value="Retrovirus zinc finger-like domains"/>
    <property type="match status" value="1"/>
</dbReference>
<comment type="caution">
    <text evidence="4">The sequence shown here is derived from an EMBL/GenBank/DDBJ whole genome shotgun (WGS) entry which is preliminary data.</text>
</comment>
<name>A0AAE1YQP1_9LAMI</name>
<feature type="domain" description="CCHC-type" evidence="3">
    <location>
        <begin position="25"/>
        <end position="38"/>
    </location>
</feature>
<dbReference type="EMBL" id="JACGWO010000002">
    <property type="protein sequence ID" value="KAK4434865.1"/>
    <property type="molecule type" value="Genomic_DNA"/>
</dbReference>
<organism evidence="4 5">
    <name type="scientific">Sesamum alatum</name>
    <dbReference type="NCBI Taxonomy" id="300844"/>
    <lineage>
        <taxon>Eukaryota</taxon>
        <taxon>Viridiplantae</taxon>
        <taxon>Streptophyta</taxon>
        <taxon>Embryophyta</taxon>
        <taxon>Tracheophyta</taxon>
        <taxon>Spermatophyta</taxon>
        <taxon>Magnoliopsida</taxon>
        <taxon>eudicotyledons</taxon>
        <taxon>Gunneridae</taxon>
        <taxon>Pentapetalae</taxon>
        <taxon>asterids</taxon>
        <taxon>lamiids</taxon>
        <taxon>Lamiales</taxon>
        <taxon>Pedaliaceae</taxon>
        <taxon>Sesamum</taxon>
    </lineage>
</organism>
<evidence type="ECO:0000259" key="3">
    <source>
        <dbReference type="PROSITE" id="PS50158"/>
    </source>
</evidence>
<dbReference type="Pfam" id="PF00098">
    <property type="entry name" value="zf-CCHC"/>
    <property type="match status" value="1"/>
</dbReference>
<feature type="region of interest" description="Disordered" evidence="2">
    <location>
        <begin position="51"/>
        <end position="76"/>
    </location>
</feature>
<keyword evidence="1" id="KW-0479">Metal-binding</keyword>
<sequence length="119" mass="13310">MMQLRSSSGKNSRSDLPTPDFRTFCFLCGRLGHIARSCDLQYEERFSDPGPHTPYGAWLRQDGRPRQGTTEAGGNPIRYLSPFIGIRCSGGQDHGGTGGCEDLRFLETSKIRTEIWKGR</sequence>
<protein>
    <recommendedName>
        <fullName evidence="3">CCHC-type domain-containing protein</fullName>
    </recommendedName>
</protein>
<dbReference type="Proteomes" id="UP001293254">
    <property type="component" value="Unassembled WGS sequence"/>
</dbReference>
<accession>A0AAE1YQP1</accession>
<evidence type="ECO:0000256" key="2">
    <source>
        <dbReference type="SAM" id="MobiDB-lite"/>
    </source>
</evidence>
<dbReference type="AlphaFoldDB" id="A0AAE1YQP1"/>
<evidence type="ECO:0000256" key="1">
    <source>
        <dbReference type="PROSITE-ProRule" id="PRU00047"/>
    </source>
</evidence>
<dbReference type="InterPro" id="IPR001878">
    <property type="entry name" value="Znf_CCHC"/>
</dbReference>
<reference evidence="4" key="1">
    <citation type="submission" date="2020-06" db="EMBL/GenBank/DDBJ databases">
        <authorList>
            <person name="Li T."/>
            <person name="Hu X."/>
            <person name="Zhang T."/>
            <person name="Song X."/>
            <person name="Zhang H."/>
            <person name="Dai N."/>
            <person name="Sheng W."/>
            <person name="Hou X."/>
            <person name="Wei L."/>
        </authorList>
    </citation>
    <scope>NUCLEOTIDE SEQUENCE</scope>
    <source>
        <strain evidence="4">3651</strain>
        <tissue evidence="4">Leaf</tissue>
    </source>
</reference>
<evidence type="ECO:0000313" key="5">
    <source>
        <dbReference type="Proteomes" id="UP001293254"/>
    </source>
</evidence>
<keyword evidence="1" id="KW-0862">Zinc</keyword>
<proteinExistence type="predicted"/>
<evidence type="ECO:0000313" key="4">
    <source>
        <dbReference type="EMBL" id="KAK4434865.1"/>
    </source>
</evidence>
<reference evidence="4" key="2">
    <citation type="journal article" date="2024" name="Plant">
        <title>Genomic evolution and insights into agronomic trait innovations of Sesamum species.</title>
        <authorList>
            <person name="Miao H."/>
            <person name="Wang L."/>
            <person name="Qu L."/>
            <person name="Liu H."/>
            <person name="Sun Y."/>
            <person name="Le M."/>
            <person name="Wang Q."/>
            <person name="Wei S."/>
            <person name="Zheng Y."/>
            <person name="Lin W."/>
            <person name="Duan Y."/>
            <person name="Cao H."/>
            <person name="Xiong S."/>
            <person name="Wang X."/>
            <person name="Wei L."/>
            <person name="Li C."/>
            <person name="Ma Q."/>
            <person name="Ju M."/>
            <person name="Zhao R."/>
            <person name="Li G."/>
            <person name="Mu C."/>
            <person name="Tian Q."/>
            <person name="Mei H."/>
            <person name="Zhang T."/>
            <person name="Gao T."/>
            <person name="Zhang H."/>
        </authorList>
    </citation>
    <scope>NUCLEOTIDE SEQUENCE</scope>
    <source>
        <strain evidence="4">3651</strain>
    </source>
</reference>
<dbReference type="InterPro" id="IPR036875">
    <property type="entry name" value="Znf_CCHC_sf"/>
</dbReference>
<keyword evidence="1" id="KW-0863">Zinc-finger</keyword>
<dbReference type="PROSITE" id="PS50158">
    <property type="entry name" value="ZF_CCHC"/>
    <property type="match status" value="1"/>
</dbReference>